<dbReference type="RefSeq" id="WP_186886400.1">
    <property type="nucleotide sequence ID" value="NZ_JACONZ010000001.1"/>
</dbReference>
<proteinExistence type="predicted"/>
<protein>
    <submittedName>
        <fullName evidence="5">ABC transporter ATP-binding protein</fullName>
    </submittedName>
</protein>
<dbReference type="EMBL" id="JACONZ010000001">
    <property type="protein sequence ID" value="MBC5580023.1"/>
    <property type="molecule type" value="Genomic_DNA"/>
</dbReference>
<evidence type="ECO:0000256" key="2">
    <source>
        <dbReference type="ARBA" id="ARBA00022741"/>
    </source>
</evidence>
<dbReference type="SMART" id="SM00382">
    <property type="entry name" value="AAA"/>
    <property type="match status" value="1"/>
</dbReference>
<evidence type="ECO:0000313" key="6">
    <source>
        <dbReference type="Proteomes" id="UP000659630"/>
    </source>
</evidence>
<name>A0A923I4A2_9FIRM</name>
<dbReference type="SUPFAM" id="SSF52540">
    <property type="entry name" value="P-loop containing nucleoside triphosphate hydrolases"/>
    <property type="match status" value="1"/>
</dbReference>
<dbReference type="AlphaFoldDB" id="A0A923I4A2"/>
<evidence type="ECO:0000259" key="4">
    <source>
        <dbReference type="PROSITE" id="PS50893"/>
    </source>
</evidence>
<evidence type="ECO:0000256" key="1">
    <source>
        <dbReference type="ARBA" id="ARBA00022448"/>
    </source>
</evidence>
<dbReference type="Pfam" id="PF00005">
    <property type="entry name" value="ABC_tran"/>
    <property type="match status" value="1"/>
</dbReference>
<dbReference type="InterPro" id="IPR003593">
    <property type="entry name" value="AAA+_ATPase"/>
</dbReference>
<dbReference type="Gene3D" id="3.40.50.300">
    <property type="entry name" value="P-loop containing nucleotide triphosphate hydrolases"/>
    <property type="match status" value="1"/>
</dbReference>
<dbReference type="InterPro" id="IPR017871">
    <property type="entry name" value="ABC_transporter-like_CS"/>
</dbReference>
<accession>A0A923I4A2</accession>
<evidence type="ECO:0000313" key="5">
    <source>
        <dbReference type="EMBL" id="MBC5580023.1"/>
    </source>
</evidence>
<feature type="domain" description="ABC transporter" evidence="4">
    <location>
        <begin position="3"/>
        <end position="236"/>
    </location>
</feature>
<keyword evidence="1" id="KW-0813">Transport</keyword>
<evidence type="ECO:0000256" key="3">
    <source>
        <dbReference type="ARBA" id="ARBA00022840"/>
    </source>
</evidence>
<dbReference type="GO" id="GO:0005524">
    <property type="term" value="F:ATP binding"/>
    <property type="evidence" value="ECO:0007669"/>
    <property type="project" value="UniProtKB-KW"/>
</dbReference>
<gene>
    <name evidence="5" type="ORF">H8S23_00710</name>
</gene>
<dbReference type="PANTHER" id="PTHR42794:SF2">
    <property type="entry name" value="ABC TRANSPORTER ATP-BINDING PROTEIN"/>
    <property type="match status" value="1"/>
</dbReference>
<organism evidence="5 6">
    <name type="scientific">Anaerofilum hominis</name>
    <dbReference type="NCBI Taxonomy" id="2763016"/>
    <lineage>
        <taxon>Bacteria</taxon>
        <taxon>Bacillati</taxon>
        <taxon>Bacillota</taxon>
        <taxon>Clostridia</taxon>
        <taxon>Eubacteriales</taxon>
        <taxon>Oscillospiraceae</taxon>
        <taxon>Anaerofilum</taxon>
    </lineage>
</organism>
<dbReference type="Proteomes" id="UP000659630">
    <property type="component" value="Unassembled WGS sequence"/>
</dbReference>
<dbReference type="InterPro" id="IPR003439">
    <property type="entry name" value="ABC_transporter-like_ATP-bd"/>
</dbReference>
<keyword evidence="3 5" id="KW-0067">ATP-binding</keyword>
<dbReference type="InterPro" id="IPR027417">
    <property type="entry name" value="P-loop_NTPase"/>
</dbReference>
<dbReference type="PROSITE" id="PS50893">
    <property type="entry name" value="ABC_TRANSPORTER_2"/>
    <property type="match status" value="1"/>
</dbReference>
<keyword evidence="6" id="KW-1185">Reference proteome</keyword>
<reference evidence="5" key="1">
    <citation type="submission" date="2020-08" db="EMBL/GenBank/DDBJ databases">
        <title>Genome public.</title>
        <authorList>
            <person name="Liu C."/>
            <person name="Sun Q."/>
        </authorList>
    </citation>
    <scope>NUCLEOTIDE SEQUENCE</scope>
    <source>
        <strain evidence="5">BX8</strain>
    </source>
</reference>
<sequence>MKLEIKDLCFAYGTHEIVQNVSFEAEEGQILAVLGINGVGKSTMLRCINRINRPRSGKITVGGKDVARMDGATLAKHIGYVSQNCEFSESTVFDAVLLGRKPFIQWDVTGHDLEIVQEVLGLLSLEGYAMRSVNELSGGERQKVAIARALAQQTPVLLFDEPTSNLDLKNQLEVLQTIRTIVREKGLTAVVTIHDLNLALRFADRFLIMKEGRVYADGGAEAVNTAAIREVYGVRAAVMECSGRRVVVPE</sequence>
<comment type="caution">
    <text evidence="5">The sequence shown here is derived from an EMBL/GenBank/DDBJ whole genome shotgun (WGS) entry which is preliminary data.</text>
</comment>
<dbReference type="PANTHER" id="PTHR42794">
    <property type="entry name" value="HEMIN IMPORT ATP-BINDING PROTEIN HMUV"/>
    <property type="match status" value="1"/>
</dbReference>
<dbReference type="FunFam" id="3.40.50.300:FF:000134">
    <property type="entry name" value="Iron-enterobactin ABC transporter ATP-binding protein"/>
    <property type="match status" value="1"/>
</dbReference>
<dbReference type="CDD" id="cd03214">
    <property type="entry name" value="ABC_Iron-Siderophores_B12_Hemin"/>
    <property type="match status" value="1"/>
</dbReference>
<dbReference type="PROSITE" id="PS00211">
    <property type="entry name" value="ABC_TRANSPORTER_1"/>
    <property type="match status" value="1"/>
</dbReference>
<keyword evidence="2" id="KW-0547">Nucleotide-binding</keyword>
<dbReference type="GO" id="GO:0016887">
    <property type="term" value="F:ATP hydrolysis activity"/>
    <property type="evidence" value="ECO:0007669"/>
    <property type="project" value="InterPro"/>
</dbReference>